<dbReference type="RefSeq" id="WP_045831354.1">
    <property type="nucleotide sequence ID" value="NZ_JZRB01000074.1"/>
</dbReference>
<feature type="signal peptide" evidence="1">
    <location>
        <begin position="1"/>
        <end position="21"/>
    </location>
</feature>
<gene>
    <name evidence="2" type="ORF">VI08_19730</name>
</gene>
<dbReference type="OrthoDB" id="7202514at2"/>
<sequence>MRGLLRGIPLLALTATPLARAADAQACGAADTATVAQWAKLAGKAVVASACKAMPNAPGTTIAVMAFDAGDETKDQVVALVEGGKVVAANRATIEEDATTEVGSFRVDTAPYRLSPTVRAFGTVFHSDARGASCPDAGASEELTLWVREGDALRPVLGTNLAGWTTVEGSDCMGSDHSTTDAATITIAVEKTSSHGFADLSLNAAVVASVRRDQLVSHPDDPRTARLVLHYDGKSYGSDMFRDFWYPDSVRPK</sequence>
<dbReference type="EMBL" id="JZRB01000074">
    <property type="protein sequence ID" value="KJV25339.1"/>
    <property type="molecule type" value="Genomic_DNA"/>
</dbReference>
<name>A0A0F3K5H7_9GAMM</name>
<evidence type="ECO:0000256" key="1">
    <source>
        <dbReference type="SAM" id="SignalP"/>
    </source>
</evidence>
<dbReference type="Proteomes" id="UP000033651">
    <property type="component" value="Unassembled WGS sequence"/>
</dbReference>
<keyword evidence="1" id="KW-0732">Signal</keyword>
<dbReference type="AlphaFoldDB" id="A0A0F3K5H7"/>
<dbReference type="PATRIC" id="fig|345309.4.peg.3940"/>
<comment type="caution">
    <text evidence="2">The sequence shown here is derived from an EMBL/GenBank/DDBJ whole genome shotgun (WGS) entry which is preliminary data.</text>
</comment>
<evidence type="ECO:0000313" key="2">
    <source>
        <dbReference type="EMBL" id="KJV25339.1"/>
    </source>
</evidence>
<accession>A0A0F3K5H7</accession>
<organism evidence="2 3">
    <name type="scientific">Luteibacter yeojuensis</name>
    <dbReference type="NCBI Taxonomy" id="345309"/>
    <lineage>
        <taxon>Bacteria</taxon>
        <taxon>Pseudomonadati</taxon>
        <taxon>Pseudomonadota</taxon>
        <taxon>Gammaproteobacteria</taxon>
        <taxon>Lysobacterales</taxon>
        <taxon>Rhodanobacteraceae</taxon>
        <taxon>Luteibacter</taxon>
    </lineage>
</organism>
<reference evidence="2 3" key="1">
    <citation type="submission" date="2015-03" db="EMBL/GenBank/DDBJ databases">
        <title>Draft genome sequence of Luteibacter yeojuensis strain SU11.</title>
        <authorList>
            <person name="Sulaiman J."/>
            <person name="Priya K."/>
            <person name="Chan K.-G."/>
        </authorList>
    </citation>
    <scope>NUCLEOTIDE SEQUENCE [LARGE SCALE GENOMIC DNA]</scope>
    <source>
        <strain evidence="2 3">SU11</strain>
    </source>
</reference>
<keyword evidence="3" id="KW-1185">Reference proteome</keyword>
<evidence type="ECO:0000313" key="3">
    <source>
        <dbReference type="Proteomes" id="UP000033651"/>
    </source>
</evidence>
<proteinExistence type="predicted"/>
<feature type="chain" id="PRO_5002462671" evidence="1">
    <location>
        <begin position="22"/>
        <end position="253"/>
    </location>
</feature>
<protein>
    <submittedName>
        <fullName evidence="2">Multidrug ABC transporter ATPase</fullName>
    </submittedName>
</protein>